<dbReference type="InterPro" id="IPR036034">
    <property type="entry name" value="PDZ_sf"/>
</dbReference>
<dbReference type="Proteomes" id="UP001158576">
    <property type="component" value="Chromosome 1"/>
</dbReference>
<feature type="domain" description="PDZ" evidence="1">
    <location>
        <begin position="20"/>
        <end position="92"/>
    </location>
</feature>
<evidence type="ECO:0000259" key="1">
    <source>
        <dbReference type="SMART" id="SM00228"/>
    </source>
</evidence>
<dbReference type="EMBL" id="OU015566">
    <property type="protein sequence ID" value="CAG5104091.1"/>
    <property type="molecule type" value="Genomic_DNA"/>
</dbReference>
<gene>
    <name evidence="2" type="ORF">OKIOD_LOCUS9854</name>
</gene>
<dbReference type="SMART" id="SM00228">
    <property type="entry name" value="PDZ"/>
    <property type="match status" value="1"/>
</dbReference>
<keyword evidence="3" id="KW-1185">Reference proteome</keyword>
<dbReference type="Gene3D" id="2.30.42.10">
    <property type="match status" value="1"/>
</dbReference>
<evidence type="ECO:0000313" key="3">
    <source>
        <dbReference type="Proteomes" id="UP001158576"/>
    </source>
</evidence>
<protein>
    <submittedName>
        <fullName evidence="2">Oidioi.mRNA.OKI2018_I69.chr1.g1089.t1.cds</fullName>
    </submittedName>
</protein>
<organism evidence="2 3">
    <name type="scientific">Oikopleura dioica</name>
    <name type="common">Tunicate</name>
    <dbReference type="NCBI Taxonomy" id="34765"/>
    <lineage>
        <taxon>Eukaryota</taxon>
        <taxon>Metazoa</taxon>
        <taxon>Chordata</taxon>
        <taxon>Tunicata</taxon>
        <taxon>Appendicularia</taxon>
        <taxon>Copelata</taxon>
        <taxon>Oikopleuridae</taxon>
        <taxon>Oikopleura</taxon>
    </lineage>
</organism>
<name>A0ABN7SRV5_OIKDI</name>
<reference evidence="2 3" key="1">
    <citation type="submission" date="2021-04" db="EMBL/GenBank/DDBJ databases">
        <authorList>
            <person name="Bliznina A."/>
        </authorList>
    </citation>
    <scope>NUCLEOTIDE SEQUENCE [LARGE SCALE GENOMIC DNA]</scope>
</reference>
<sequence length="93" mass="10489">MSAPQPKTEKTYSVNVRIGENHGITIKKEDNSLAKVSNVSLSKNTNAWLKLKREDKVLRIDDKPVWNMTEEQINALLVSKLGKVNMVVRRGSV</sequence>
<evidence type="ECO:0000313" key="2">
    <source>
        <dbReference type="EMBL" id="CAG5104091.1"/>
    </source>
</evidence>
<dbReference type="SUPFAM" id="SSF50156">
    <property type="entry name" value="PDZ domain-like"/>
    <property type="match status" value="1"/>
</dbReference>
<accession>A0ABN7SRV5</accession>
<dbReference type="InterPro" id="IPR001478">
    <property type="entry name" value="PDZ"/>
</dbReference>
<dbReference type="Pfam" id="PF00595">
    <property type="entry name" value="PDZ"/>
    <property type="match status" value="1"/>
</dbReference>
<proteinExistence type="predicted"/>